<evidence type="ECO:0000256" key="3">
    <source>
        <dbReference type="ARBA" id="ARBA00022692"/>
    </source>
</evidence>
<dbReference type="EMBL" id="JAPUFD010000005">
    <property type="protein sequence ID" value="MDI1487312.1"/>
    <property type="molecule type" value="Genomic_DNA"/>
</dbReference>
<dbReference type="InterPro" id="IPR004331">
    <property type="entry name" value="SPX_dom"/>
</dbReference>
<feature type="domain" description="SPX" evidence="8">
    <location>
        <begin position="1"/>
        <end position="149"/>
    </location>
</feature>
<evidence type="ECO:0000313" key="10">
    <source>
        <dbReference type="Proteomes" id="UP001161017"/>
    </source>
</evidence>
<dbReference type="GO" id="GO:0006799">
    <property type="term" value="P:polyphosphate biosynthetic process"/>
    <property type="evidence" value="ECO:0007669"/>
    <property type="project" value="UniProtKB-ARBA"/>
</dbReference>
<name>A0AA43QKC0_9LECA</name>
<gene>
    <name evidence="9" type="ORF">OHK93_006581</name>
</gene>
<dbReference type="Pfam" id="PF09359">
    <property type="entry name" value="VTC"/>
    <property type="match status" value="1"/>
</dbReference>
<comment type="caution">
    <text evidence="9">The sequence shown here is derived from an EMBL/GenBank/DDBJ whole genome shotgun (WGS) entry which is preliminary data.</text>
</comment>
<feature type="region of interest" description="Disordered" evidence="6">
    <location>
        <begin position="601"/>
        <end position="647"/>
    </location>
</feature>
<dbReference type="Proteomes" id="UP001161017">
    <property type="component" value="Unassembled WGS sequence"/>
</dbReference>
<dbReference type="InterPro" id="IPR018966">
    <property type="entry name" value="VTC_domain"/>
</dbReference>
<evidence type="ECO:0000256" key="4">
    <source>
        <dbReference type="ARBA" id="ARBA00022989"/>
    </source>
</evidence>
<evidence type="ECO:0000256" key="2">
    <source>
        <dbReference type="ARBA" id="ARBA00022554"/>
    </source>
</evidence>
<feature type="region of interest" description="Disordered" evidence="6">
    <location>
        <begin position="552"/>
        <end position="589"/>
    </location>
</feature>
<evidence type="ECO:0000256" key="1">
    <source>
        <dbReference type="ARBA" id="ARBA00004128"/>
    </source>
</evidence>
<feature type="region of interest" description="Disordered" evidence="6">
    <location>
        <begin position="696"/>
        <end position="727"/>
    </location>
</feature>
<keyword evidence="3 7" id="KW-0812">Transmembrane</keyword>
<keyword evidence="2" id="KW-0926">Vacuole</keyword>
<dbReference type="GO" id="GO:0005774">
    <property type="term" value="C:vacuolar membrane"/>
    <property type="evidence" value="ECO:0007669"/>
    <property type="project" value="UniProtKB-SubCell"/>
</dbReference>
<dbReference type="PANTHER" id="PTHR46140:SF1">
    <property type="entry name" value="VACUOLAR TRANSPORTER CHAPERONE COMPLEX SUBUNIT 4-RELATED"/>
    <property type="match status" value="1"/>
</dbReference>
<feature type="transmembrane region" description="Helical" evidence="7">
    <location>
        <begin position="821"/>
        <end position="843"/>
    </location>
</feature>
<dbReference type="PANTHER" id="PTHR46140">
    <property type="entry name" value="VACUOLAR TRANSPORTER CHAPERONE 1-RELATED"/>
    <property type="match status" value="1"/>
</dbReference>
<evidence type="ECO:0000256" key="5">
    <source>
        <dbReference type="ARBA" id="ARBA00023136"/>
    </source>
</evidence>
<feature type="compositionally biased region" description="Polar residues" evidence="6">
    <location>
        <begin position="199"/>
        <end position="214"/>
    </location>
</feature>
<dbReference type="InterPro" id="IPR051572">
    <property type="entry name" value="VTC_Complex_Subunit"/>
</dbReference>
<keyword evidence="5 7" id="KW-0472">Membrane</keyword>
<dbReference type="PROSITE" id="PS51382">
    <property type="entry name" value="SPX"/>
    <property type="match status" value="1"/>
</dbReference>
<dbReference type="CDD" id="cd14474">
    <property type="entry name" value="SPX_YDR089W"/>
    <property type="match status" value="1"/>
</dbReference>
<evidence type="ECO:0000259" key="8">
    <source>
        <dbReference type="PROSITE" id="PS51382"/>
    </source>
</evidence>
<organism evidence="9 10">
    <name type="scientific">Ramalina farinacea</name>
    <dbReference type="NCBI Taxonomy" id="258253"/>
    <lineage>
        <taxon>Eukaryota</taxon>
        <taxon>Fungi</taxon>
        <taxon>Dikarya</taxon>
        <taxon>Ascomycota</taxon>
        <taxon>Pezizomycotina</taxon>
        <taxon>Lecanoromycetes</taxon>
        <taxon>OSLEUM clade</taxon>
        <taxon>Lecanoromycetidae</taxon>
        <taxon>Lecanorales</taxon>
        <taxon>Lecanorineae</taxon>
        <taxon>Ramalinaceae</taxon>
        <taxon>Ramalina</taxon>
    </lineage>
</organism>
<evidence type="ECO:0000256" key="6">
    <source>
        <dbReference type="SAM" id="MobiDB-lite"/>
    </source>
</evidence>
<keyword evidence="10" id="KW-1185">Reference proteome</keyword>
<feature type="compositionally biased region" description="Acidic residues" evidence="6">
    <location>
        <begin position="713"/>
        <end position="727"/>
    </location>
</feature>
<evidence type="ECO:0000256" key="7">
    <source>
        <dbReference type="SAM" id="Phobius"/>
    </source>
</evidence>
<dbReference type="InterPro" id="IPR042267">
    <property type="entry name" value="VTC_sf"/>
</dbReference>
<evidence type="ECO:0000313" key="9">
    <source>
        <dbReference type="EMBL" id="MDI1487312.1"/>
    </source>
</evidence>
<dbReference type="AlphaFoldDB" id="A0AA43QKC0"/>
<feature type="transmembrane region" description="Helical" evidence="7">
    <location>
        <begin position="793"/>
        <end position="815"/>
    </location>
</feature>
<feature type="compositionally biased region" description="Polar residues" evidence="6">
    <location>
        <begin position="561"/>
        <end position="574"/>
    </location>
</feature>
<feature type="region of interest" description="Disordered" evidence="6">
    <location>
        <begin position="185"/>
        <end position="214"/>
    </location>
</feature>
<proteinExistence type="predicted"/>
<reference evidence="9" key="1">
    <citation type="journal article" date="2023" name="Genome Biol. Evol.">
        <title>First Whole Genome Sequence and Flow Cytometry Genome Size Data for the Lichen-Forming Fungus Ramalina farinacea (Ascomycota).</title>
        <authorList>
            <person name="Llewellyn T."/>
            <person name="Mian S."/>
            <person name="Hill R."/>
            <person name="Leitch I.J."/>
            <person name="Gaya E."/>
        </authorList>
    </citation>
    <scope>NUCLEOTIDE SEQUENCE</scope>
    <source>
        <strain evidence="9">LIQ254RAFAR</strain>
    </source>
</reference>
<feature type="compositionally biased region" description="Basic residues" evidence="6">
    <location>
        <begin position="610"/>
        <end position="624"/>
    </location>
</feature>
<feature type="region of interest" description="Disordered" evidence="6">
    <location>
        <begin position="276"/>
        <end position="296"/>
    </location>
</feature>
<keyword evidence="4 7" id="KW-1133">Transmembrane helix</keyword>
<accession>A0AA43QKC0</accession>
<comment type="subcellular location">
    <subcellularLocation>
        <location evidence="1">Vacuole membrane</location>
        <topology evidence="1">Multi-pass membrane protein</topology>
    </subcellularLocation>
</comment>
<feature type="transmembrane region" description="Helical" evidence="7">
    <location>
        <begin position="757"/>
        <end position="781"/>
    </location>
</feature>
<protein>
    <recommendedName>
        <fullName evidence="8">SPX domain-containing protein</fullName>
    </recommendedName>
</protein>
<sequence>MYNVDYDDLKYLIKLHTTGNPTEAQPIPNGKPETLRAHQLEDQLFEELERQHARVNDFVQVKSGEVSRRLTALDQQISRLELDSARFPAGAFSSKRATRYAKLDNAVHRAGQEIDFLSRFAAANTLAFSKLLKKYRKWTGSHHLDDRFRSQVLNRESSLFNHNFQILLSHYTEILTALRSTHDVTSQATASHSSRRKPSTSPTQQQPGKQTCKPSSAAILYAASHGGNPTDFDAALAIVPLGDNAVRASYWIHVDNLMNIEILVLQHTSHLTAAANSSLNKKSQRHDSDASTRDYTSNEAKNHGLIVCDDLQAFSERQGGEIISDMENRPGASNEKAVATIRFCNSDNAIVTVDSLNGPRIGDPDLQTNARYIQSRLKRKAIRRLFLPGHDTDCECTDHDLANLNKWFADHPRVKPLVKITSTRSRFQGLGDSLDEKGAWATLDRNIAMERCTQADLATRKSMFSVQSVRDDGAQRFPHAVLEVHCENGGGSSLLKALDGSHLAERVRGFSLEEHAVAELSQSQGKPRPYWISALEQDIRKLPALSVGSHARVEQAIESPEQANTRHTSTSAPSTRYDLSGSGIDGNRAESLMTSAPETLEALGISSKPRSQKKSRPLKRKASAAKKLPNQKRSSQTRYWNEFDDGSEGEQHDGYAIYVNPDPPPLLPGTAFFSACSNHIAAGYRRSAEKIHGWFGPRTIKDPERQPLVPEASVEETDPEDSDLSDDEMSHANGAIQQYYTFPNRAEDRRKTSRVRMLFWSSVSAYCTSLLSLLIAIVLLSTGRKRTTFEVDIGVTICVVAAMILAVAGAGSAVARRKGPVSIALLVSLSIFLLGLVLLVAMVRPFD</sequence>
<dbReference type="Gene3D" id="3.20.100.30">
    <property type="entry name" value="VTC, catalytic tunnel domain"/>
    <property type="match status" value="1"/>
</dbReference>